<evidence type="ECO:0000256" key="1">
    <source>
        <dbReference type="SAM" id="MobiDB-lite"/>
    </source>
</evidence>
<evidence type="ECO:0000313" key="4">
    <source>
        <dbReference type="Proteomes" id="UP000789901"/>
    </source>
</evidence>
<feature type="compositionally biased region" description="Pro residues" evidence="1">
    <location>
        <begin position="72"/>
        <end position="85"/>
    </location>
</feature>
<proteinExistence type="predicted"/>
<keyword evidence="2" id="KW-0472">Membrane</keyword>
<protein>
    <submittedName>
        <fullName evidence="3">35201_t:CDS:1</fullName>
    </submittedName>
</protein>
<reference evidence="3 4" key="1">
    <citation type="submission" date="2021-06" db="EMBL/GenBank/DDBJ databases">
        <authorList>
            <person name="Kallberg Y."/>
            <person name="Tangrot J."/>
            <person name="Rosling A."/>
        </authorList>
    </citation>
    <scope>NUCLEOTIDE SEQUENCE [LARGE SCALE GENOMIC DNA]</scope>
    <source>
        <strain evidence="3 4">120-4 pot B 10/14</strain>
    </source>
</reference>
<feature type="region of interest" description="Disordered" evidence="1">
    <location>
        <begin position="65"/>
        <end position="85"/>
    </location>
</feature>
<dbReference type="Proteomes" id="UP000789901">
    <property type="component" value="Unassembled WGS sequence"/>
</dbReference>
<dbReference type="EMBL" id="CAJVQB010112451">
    <property type="protein sequence ID" value="CAG8852484.1"/>
    <property type="molecule type" value="Genomic_DNA"/>
</dbReference>
<evidence type="ECO:0000256" key="2">
    <source>
        <dbReference type="SAM" id="Phobius"/>
    </source>
</evidence>
<evidence type="ECO:0000313" key="3">
    <source>
        <dbReference type="EMBL" id="CAG8852484.1"/>
    </source>
</evidence>
<accession>A0ABN7XBA4</accession>
<keyword evidence="4" id="KW-1185">Reference proteome</keyword>
<sequence>MSQIPTGGDVHSNEEILMLNQVKAADHIQLVAFVIMLFGAYNAGFTTPNEPMIISGDTHIAIIPNKNHIPDPTVPHPGPPPSDVS</sequence>
<keyword evidence="2" id="KW-0812">Transmembrane</keyword>
<name>A0ABN7XBA4_GIGMA</name>
<feature type="non-terminal residue" evidence="3">
    <location>
        <position position="85"/>
    </location>
</feature>
<keyword evidence="2" id="KW-1133">Transmembrane helix</keyword>
<organism evidence="3 4">
    <name type="scientific">Gigaspora margarita</name>
    <dbReference type="NCBI Taxonomy" id="4874"/>
    <lineage>
        <taxon>Eukaryota</taxon>
        <taxon>Fungi</taxon>
        <taxon>Fungi incertae sedis</taxon>
        <taxon>Mucoromycota</taxon>
        <taxon>Glomeromycotina</taxon>
        <taxon>Glomeromycetes</taxon>
        <taxon>Diversisporales</taxon>
        <taxon>Gigasporaceae</taxon>
        <taxon>Gigaspora</taxon>
    </lineage>
</organism>
<feature type="transmembrane region" description="Helical" evidence="2">
    <location>
        <begin position="27"/>
        <end position="45"/>
    </location>
</feature>
<comment type="caution">
    <text evidence="3">The sequence shown here is derived from an EMBL/GenBank/DDBJ whole genome shotgun (WGS) entry which is preliminary data.</text>
</comment>
<gene>
    <name evidence="3" type="ORF">GMARGA_LOCUS41305</name>
</gene>